<evidence type="ECO:0000313" key="1">
    <source>
        <dbReference type="EMBL" id="TCO86459.1"/>
    </source>
</evidence>
<dbReference type="PANTHER" id="PTHR35276">
    <property type="entry name" value="S-ADENOSYL-L-METHIONINE-DEPENDENT METHYLTRANSFERASES SUPERFAMILY PROTEIN"/>
    <property type="match status" value="1"/>
</dbReference>
<dbReference type="GO" id="GO:0008168">
    <property type="term" value="F:methyltransferase activity"/>
    <property type="evidence" value="ECO:0007669"/>
    <property type="project" value="UniProtKB-KW"/>
</dbReference>
<name>A0A4R2LDC8_9FIRM</name>
<dbReference type="GO" id="GO:0032259">
    <property type="term" value="P:methylation"/>
    <property type="evidence" value="ECO:0007669"/>
    <property type="project" value="UniProtKB-KW"/>
</dbReference>
<organism evidence="1 2">
    <name type="scientific">Frisingicoccus caecimuris</name>
    <dbReference type="NCBI Taxonomy" id="1796636"/>
    <lineage>
        <taxon>Bacteria</taxon>
        <taxon>Bacillati</taxon>
        <taxon>Bacillota</taxon>
        <taxon>Clostridia</taxon>
        <taxon>Lachnospirales</taxon>
        <taxon>Lachnospiraceae</taxon>
        <taxon>Frisingicoccus</taxon>
    </lineage>
</organism>
<keyword evidence="1" id="KW-0489">Methyltransferase</keyword>
<reference evidence="1 2" key="1">
    <citation type="submission" date="2019-03" db="EMBL/GenBank/DDBJ databases">
        <title>Genomic Encyclopedia of Type Strains, Phase IV (KMG-IV): sequencing the most valuable type-strain genomes for metagenomic binning, comparative biology and taxonomic classification.</title>
        <authorList>
            <person name="Goeker M."/>
        </authorList>
    </citation>
    <scope>NUCLEOTIDE SEQUENCE [LARGE SCALE GENOMIC DNA]</scope>
    <source>
        <strain evidence="1 2">DSM 28559</strain>
    </source>
</reference>
<dbReference type="Proteomes" id="UP000295711">
    <property type="component" value="Unassembled WGS sequence"/>
</dbReference>
<dbReference type="PANTHER" id="PTHR35276:SF1">
    <property type="entry name" value="TRNA (MNM(5)S(2)U34)-METHYLTRANSFERASE, CHLOROPLASTIC"/>
    <property type="match status" value="1"/>
</dbReference>
<dbReference type="InterPro" id="IPR029063">
    <property type="entry name" value="SAM-dependent_MTases_sf"/>
</dbReference>
<accession>A0A4R2LDC8</accession>
<dbReference type="InterPro" id="IPR010719">
    <property type="entry name" value="MnmM_MeTrfase"/>
</dbReference>
<dbReference type="Pfam" id="PF06962">
    <property type="entry name" value="rRNA_methylase"/>
    <property type="match status" value="1"/>
</dbReference>
<sequence length="183" mass="20376">MQMVDRVHQLLSEKLKPGDRAADATMGNGWDTLKLCELVGERGMVYGFDIQEKAVSTTKERLENAGFLGRAKLFCCSHSEAGERIHENIQAFTMNLGYLPGGDKKIITRSESTVAALRALTQLLSPGGLGLVLIYYGHPGGNEEKEAVETFMKEMPSEWGEILRTEIVNRKNCPPILYIMEKK</sequence>
<dbReference type="RefSeq" id="WP_165873257.1">
    <property type="nucleotide sequence ID" value="NZ_JANKAQ010000002.1"/>
</dbReference>
<dbReference type="Gene3D" id="3.40.50.150">
    <property type="entry name" value="Vaccinia Virus protein VP39"/>
    <property type="match status" value="1"/>
</dbReference>
<keyword evidence="1" id="KW-0808">Transferase</keyword>
<dbReference type="AlphaFoldDB" id="A0A4R2LDC8"/>
<keyword evidence="2" id="KW-1185">Reference proteome</keyword>
<comment type="caution">
    <text evidence="1">The sequence shown here is derived from an EMBL/GenBank/DDBJ whole genome shotgun (WGS) entry which is preliminary data.</text>
</comment>
<proteinExistence type="predicted"/>
<evidence type="ECO:0000313" key="2">
    <source>
        <dbReference type="Proteomes" id="UP000295711"/>
    </source>
</evidence>
<dbReference type="EMBL" id="SLXA01000001">
    <property type="protein sequence ID" value="TCO86459.1"/>
    <property type="molecule type" value="Genomic_DNA"/>
</dbReference>
<protein>
    <submittedName>
        <fullName evidence="1">Putative rRNA methylase</fullName>
    </submittedName>
</protein>
<dbReference type="SUPFAM" id="SSF53335">
    <property type="entry name" value="S-adenosyl-L-methionine-dependent methyltransferases"/>
    <property type="match status" value="1"/>
</dbReference>
<gene>
    <name evidence="1" type="ORF">EV212_101246</name>
</gene>